<dbReference type="Pfam" id="PF17733">
    <property type="entry name" value="KPWE_dom"/>
    <property type="match status" value="1"/>
</dbReference>
<reference evidence="3 4" key="1">
    <citation type="journal article" date="2004" name="Nature">
        <title>Genome evolution in yeasts.</title>
        <authorList>
            <consortium name="Genolevures"/>
            <person name="Dujon B."/>
            <person name="Sherman D."/>
            <person name="Fischer G."/>
            <person name="Durrens P."/>
            <person name="Casaregola S."/>
            <person name="Lafontaine I."/>
            <person name="de Montigny J."/>
            <person name="Marck C."/>
            <person name="Neuveglise C."/>
            <person name="Talla E."/>
            <person name="Goffard N."/>
            <person name="Frangeul L."/>
            <person name="Aigle M."/>
            <person name="Anthouard V."/>
            <person name="Babour A."/>
            <person name="Barbe V."/>
            <person name="Barnay S."/>
            <person name="Blanchin S."/>
            <person name="Beckerich J.M."/>
            <person name="Beyne E."/>
            <person name="Bleykasten C."/>
            <person name="Boisrame A."/>
            <person name="Boyer J."/>
            <person name="Cattolico L."/>
            <person name="Confanioleri F."/>
            <person name="de Daruvar A."/>
            <person name="Despons L."/>
            <person name="Fabre E."/>
            <person name="Fairhead C."/>
            <person name="Ferry-Dumazet H."/>
            <person name="Groppi A."/>
            <person name="Hantraye F."/>
            <person name="Hennequin C."/>
            <person name="Jauniaux N."/>
            <person name="Joyet P."/>
            <person name="Kachouri R."/>
            <person name="Kerrest A."/>
            <person name="Koszul R."/>
            <person name="Lemaire M."/>
            <person name="Lesur I."/>
            <person name="Ma L."/>
            <person name="Muller H."/>
            <person name="Nicaud J.M."/>
            <person name="Nikolski M."/>
            <person name="Oztas S."/>
            <person name="Ozier-Kalogeropoulos O."/>
            <person name="Pellenz S."/>
            <person name="Potier S."/>
            <person name="Richard G.F."/>
            <person name="Straub M.L."/>
            <person name="Suleau A."/>
            <person name="Swennene D."/>
            <person name="Tekaia F."/>
            <person name="Wesolowski-Louvel M."/>
            <person name="Westhof E."/>
            <person name="Wirth B."/>
            <person name="Zeniou-Meyer M."/>
            <person name="Zivanovic I."/>
            <person name="Bolotin-Fukuhara M."/>
            <person name="Thierry A."/>
            <person name="Bouchier C."/>
            <person name="Caudron B."/>
            <person name="Scarpelli C."/>
            <person name="Gaillardin C."/>
            <person name="Weissenbach J."/>
            <person name="Wincker P."/>
            <person name="Souciet J.L."/>
        </authorList>
    </citation>
    <scope>NUCLEOTIDE SEQUENCE [LARGE SCALE GENOMIC DNA]</scope>
    <source>
        <strain evidence="4">ATCC 8585 / CBS 2359 / DSM 70799 / NBRC 1267 / NRRL Y-1140 / WM37</strain>
    </source>
</reference>
<gene>
    <name evidence="3" type="ORF">KLLA0_D09669g</name>
</gene>
<dbReference type="InterPro" id="IPR040554">
    <property type="entry name" value="KPWE_PEX14_dom"/>
</dbReference>
<dbReference type="eggNOG" id="ENOG502SBU0">
    <property type="taxonomic scope" value="Eukaryota"/>
</dbReference>
<dbReference type="STRING" id="284590.Q6CRE6"/>
<keyword evidence="4" id="KW-1185">Reference proteome</keyword>
<evidence type="ECO:0000313" key="3">
    <source>
        <dbReference type="EMBL" id="CAH00589.1"/>
    </source>
</evidence>
<dbReference type="InParanoid" id="Q6CRE6"/>
<dbReference type="Proteomes" id="UP000000598">
    <property type="component" value="Chromosome D"/>
</dbReference>
<dbReference type="GeneID" id="2893075"/>
<accession>Q6CRE6</accession>
<dbReference type="RefSeq" id="XP_453493.1">
    <property type="nucleotide sequence ID" value="XM_453493.1"/>
</dbReference>
<evidence type="ECO:0000259" key="2">
    <source>
        <dbReference type="Pfam" id="PF17733"/>
    </source>
</evidence>
<dbReference type="OMA" id="IMAPRAK"/>
<evidence type="ECO:0000313" key="4">
    <source>
        <dbReference type="Proteomes" id="UP000000598"/>
    </source>
</evidence>
<dbReference type="EMBL" id="CR382124">
    <property type="protein sequence ID" value="CAH00589.1"/>
    <property type="molecule type" value="Genomic_DNA"/>
</dbReference>
<feature type="domain" description="Peroxisomal membrane protein PEX14-like KPWE" evidence="2">
    <location>
        <begin position="9"/>
        <end position="55"/>
    </location>
</feature>
<proteinExistence type="predicted"/>
<dbReference type="AlphaFoldDB" id="Q6CRE6"/>
<protein>
    <submittedName>
        <fullName evidence="3">KLLA0D09669p</fullName>
    </submittedName>
</protein>
<sequence>MENKEEATELSYDELMDIIVNNKPVPNVVDVPDIILDQSLATEHHLKPRLKPWEQAKDVPVMGGLVRQKEETKGLAENVELVKKSNSLEKLTNYYALEVEFQKQLKGYESSTGLKGRGRSSAALSDQSSNHTDKV</sequence>
<organism evidence="3 4">
    <name type="scientific">Kluyveromyces lactis (strain ATCC 8585 / CBS 2359 / DSM 70799 / NBRC 1267 / NRRL Y-1140 / WM37)</name>
    <name type="common">Yeast</name>
    <name type="synonym">Candida sphaerica</name>
    <dbReference type="NCBI Taxonomy" id="284590"/>
    <lineage>
        <taxon>Eukaryota</taxon>
        <taxon>Fungi</taxon>
        <taxon>Dikarya</taxon>
        <taxon>Ascomycota</taxon>
        <taxon>Saccharomycotina</taxon>
        <taxon>Saccharomycetes</taxon>
        <taxon>Saccharomycetales</taxon>
        <taxon>Saccharomycetaceae</taxon>
        <taxon>Kluyveromyces</taxon>
    </lineage>
</organism>
<dbReference type="PaxDb" id="284590-Q6CRE6"/>
<name>Q6CRE6_KLULA</name>
<evidence type="ECO:0000256" key="1">
    <source>
        <dbReference type="SAM" id="MobiDB-lite"/>
    </source>
</evidence>
<feature type="region of interest" description="Disordered" evidence="1">
    <location>
        <begin position="110"/>
        <end position="135"/>
    </location>
</feature>
<feature type="compositionally biased region" description="Polar residues" evidence="1">
    <location>
        <begin position="122"/>
        <end position="135"/>
    </location>
</feature>
<dbReference type="HOGENOM" id="CLU_145567_1_0_1"/>
<dbReference type="KEGG" id="kla:KLLA0_D09669g"/>